<reference evidence="2 3" key="1">
    <citation type="submission" date="2023-01" db="EMBL/GenBank/DDBJ databases">
        <title>Analysis of 21 Apiospora genomes using comparative genomics revels a genus with tremendous synthesis potential of carbohydrate active enzymes and secondary metabolites.</title>
        <authorList>
            <person name="Sorensen T."/>
        </authorList>
    </citation>
    <scope>NUCLEOTIDE SEQUENCE [LARGE SCALE GENOMIC DNA]</scope>
    <source>
        <strain evidence="2 3">CBS 20057</strain>
    </source>
</reference>
<keyword evidence="3" id="KW-1185">Reference proteome</keyword>
<keyword evidence="1" id="KW-0732">Signal</keyword>
<protein>
    <submittedName>
        <fullName evidence="2">Uncharacterized protein</fullName>
    </submittedName>
</protein>
<accession>A0ABR1S4V5</accession>
<name>A0ABR1S4V5_9PEZI</name>
<proteinExistence type="predicted"/>
<feature type="chain" id="PRO_5045561585" evidence="1">
    <location>
        <begin position="20"/>
        <end position="71"/>
    </location>
</feature>
<dbReference type="EMBL" id="JAQQWI010000007">
    <property type="protein sequence ID" value="KAK8026430.1"/>
    <property type="molecule type" value="Genomic_DNA"/>
</dbReference>
<evidence type="ECO:0000313" key="3">
    <source>
        <dbReference type="Proteomes" id="UP001396898"/>
    </source>
</evidence>
<organism evidence="2 3">
    <name type="scientific">Apiospora marii</name>
    <dbReference type="NCBI Taxonomy" id="335849"/>
    <lineage>
        <taxon>Eukaryota</taxon>
        <taxon>Fungi</taxon>
        <taxon>Dikarya</taxon>
        <taxon>Ascomycota</taxon>
        <taxon>Pezizomycotina</taxon>
        <taxon>Sordariomycetes</taxon>
        <taxon>Xylariomycetidae</taxon>
        <taxon>Amphisphaeriales</taxon>
        <taxon>Apiosporaceae</taxon>
        <taxon>Apiospora</taxon>
    </lineage>
</organism>
<evidence type="ECO:0000256" key="1">
    <source>
        <dbReference type="SAM" id="SignalP"/>
    </source>
</evidence>
<sequence>MQTFNMIAAFTAMVAMVSAQSFSGATFTAGQAITVAGQTITLPTAITVSGFNLSTVSAGNIAVPTISSLSL</sequence>
<gene>
    <name evidence="2" type="ORF">PG991_003486</name>
</gene>
<evidence type="ECO:0000313" key="2">
    <source>
        <dbReference type="EMBL" id="KAK8026430.1"/>
    </source>
</evidence>
<comment type="caution">
    <text evidence="2">The sequence shown here is derived from an EMBL/GenBank/DDBJ whole genome shotgun (WGS) entry which is preliminary data.</text>
</comment>
<feature type="signal peptide" evidence="1">
    <location>
        <begin position="1"/>
        <end position="19"/>
    </location>
</feature>
<dbReference type="Proteomes" id="UP001396898">
    <property type="component" value="Unassembled WGS sequence"/>
</dbReference>